<dbReference type="RefSeq" id="WP_243323095.1">
    <property type="nucleotide sequence ID" value="NZ_JAKZMM010000002.1"/>
</dbReference>
<dbReference type="InterPro" id="IPR032508">
    <property type="entry name" value="FecR_C"/>
</dbReference>
<dbReference type="PANTHER" id="PTHR30273:SF2">
    <property type="entry name" value="PROTEIN FECR"/>
    <property type="match status" value="1"/>
</dbReference>
<feature type="domain" description="FecR protein" evidence="1">
    <location>
        <begin position="158"/>
        <end position="244"/>
    </location>
</feature>
<name>A0ABT0BX58_9BACT</name>
<dbReference type="Gene3D" id="3.55.50.30">
    <property type="match status" value="1"/>
</dbReference>
<sequence length="361" mass="40823">MSDELLIKYIQGECTEEESRAILSWIEENDKNKTRYKELMLICSLTDFYMPSYQKEKKQVSWIKIAIGIAACSLGIFWGLSKFANSNQDSIEKYQALLSDVEKRTEITLKVADKQIVSLKDTSALISYNNNRKIVINDSTQIEKKEGTQLNAVFVPYGKRTKLVLADSSTVYLNSGSSLVYPDEFDSDKREVYLEGEAYFKVVKDGKSSFCVRTAYKSVEVLGTQFNVLSDQEAELFQTVLVSGKIALDGNNETMILEPNQCYTYAADNAEEKLESVDVSNYISWIDGRLKFEKEALSNVIRKLEKIYNVKIVLKDKNLDGMLISGRLDLKNTLVSILNSLLFTVSSGEVESKYEIKANGK</sequence>
<dbReference type="PIRSF" id="PIRSF018266">
    <property type="entry name" value="FecR"/>
    <property type="match status" value="1"/>
</dbReference>
<proteinExistence type="predicted"/>
<dbReference type="EMBL" id="JAKZMM010000002">
    <property type="protein sequence ID" value="MCJ2379255.1"/>
    <property type="molecule type" value="Genomic_DNA"/>
</dbReference>
<dbReference type="Gene3D" id="2.60.120.1440">
    <property type="match status" value="1"/>
</dbReference>
<protein>
    <submittedName>
        <fullName evidence="3">FecR domain-containing protein</fullName>
    </submittedName>
</protein>
<evidence type="ECO:0000313" key="4">
    <source>
        <dbReference type="Proteomes" id="UP001165444"/>
    </source>
</evidence>
<organism evidence="3 4">
    <name type="scientific">Parabacteroides faecalis</name>
    <dbReference type="NCBI Taxonomy" id="2924040"/>
    <lineage>
        <taxon>Bacteria</taxon>
        <taxon>Pseudomonadati</taxon>
        <taxon>Bacteroidota</taxon>
        <taxon>Bacteroidia</taxon>
        <taxon>Bacteroidales</taxon>
        <taxon>Tannerellaceae</taxon>
        <taxon>Parabacteroides</taxon>
    </lineage>
</organism>
<dbReference type="InterPro" id="IPR006860">
    <property type="entry name" value="FecR"/>
</dbReference>
<dbReference type="Proteomes" id="UP001165444">
    <property type="component" value="Unassembled WGS sequence"/>
</dbReference>
<evidence type="ECO:0000259" key="1">
    <source>
        <dbReference type="Pfam" id="PF04773"/>
    </source>
</evidence>
<keyword evidence="4" id="KW-1185">Reference proteome</keyword>
<accession>A0ABT0BX58</accession>
<reference evidence="3 4" key="1">
    <citation type="submission" date="2022-03" db="EMBL/GenBank/DDBJ databases">
        <title>Parabacteroides sp. nov. isolated from swine feces.</title>
        <authorList>
            <person name="Bak J.E."/>
        </authorList>
    </citation>
    <scope>NUCLEOTIDE SEQUENCE [LARGE SCALE GENOMIC DNA]</scope>
    <source>
        <strain evidence="3 4">AGMB00274</strain>
    </source>
</reference>
<dbReference type="Pfam" id="PF04773">
    <property type="entry name" value="FecR"/>
    <property type="match status" value="1"/>
</dbReference>
<gene>
    <name evidence="3" type="ORF">MUN53_01255</name>
</gene>
<dbReference type="PANTHER" id="PTHR30273">
    <property type="entry name" value="PERIPLASMIC SIGNAL SENSOR AND SIGMA FACTOR ACTIVATOR FECR-RELATED"/>
    <property type="match status" value="1"/>
</dbReference>
<dbReference type="InterPro" id="IPR012373">
    <property type="entry name" value="Ferrdict_sens_TM"/>
</dbReference>
<dbReference type="Pfam" id="PF16344">
    <property type="entry name" value="FecR_C"/>
    <property type="match status" value="1"/>
</dbReference>
<evidence type="ECO:0000259" key="2">
    <source>
        <dbReference type="Pfam" id="PF16344"/>
    </source>
</evidence>
<feature type="domain" description="Protein FecR C-terminal" evidence="2">
    <location>
        <begin position="290"/>
        <end position="344"/>
    </location>
</feature>
<comment type="caution">
    <text evidence="3">The sequence shown here is derived from an EMBL/GenBank/DDBJ whole genome shotgun (WGS) entry which is preliminary data.</text>
</comment>
<evidence type="ECO:0000313" key="3">
    <source>
        <dbReference type="EMBL" id="MCJ2379255.1"/>
    </source>
</evidence>